<dbReference type="GO" id="GO:0005198">
    <property type="term" value="F:structural molecule activity"/>
    <property type="evidence" value="ECO:0007669"/>
    <property type="project" value="InterPro"/>
</dbReference>
<dbReference type="PATRIC" id="fig|1423760.3.peg.935"/>
<evidence type="ECO:0000313" key="2">
    <source>
        <dbReference type="Proteomes" id="UP000050816"/>
    </source>
</evidence>
<dbReference type="AlphaFoldDB" id="A0A0R1U3F1"/>
<dbReference type="Proteomes" id="UP000050816">
    <property type="component" value="Unassembled WGS sequence"/>
</dbReference>
<gene>
    <name evidence="1" type="ORF">FC43_GL000910</name>
</gene>
<comment type="caution">
    <text evidence="1">The sequence shown here is derived from an EMBL/GenBank/DDBJ whole genome shotgun (WGS) entry which is preliminary data.</text>
</comment>
<dbReference type="RefSeq" id="WP_082611504.1">
    <property type="nucleotide sequence ID" value="NZ_AZFK01000087.1"/>
</dbReference>
<sequence>MDAGKQIQADAETITNLYSNLESRIFTEIIKVLQRGKYADVTADNVLQWQAKQLADAGMLFDGVIKLLAEYDHLDPDYIRQTLQDDGYQIMDEVSQELQEHGRPAQPISDELTNTLDSAVRQTTDTLNNIINQTLLSRNLGVNPAMRAYQEILKRSTVATVSGLKTHEQAVKDAIYQQVERGIPLLRDKAGRIWSIEGYTRTVLTTTANRIYNDLRTKRMQEMGQALCVMTSHPNSREACAYIQGHVVNVVPPEDPKFNGKYDSIYNHGYGTPAGTLGINCRHMLIPYTEGVNTNHQPQYDPEEAIKNGKLVQQQRARERAIREAKKRLKVAEELGDEVMVNQTKTLLRARQAKLREFIKQTNADRKVPILTRDYSREKIITRGSKFRTAERELISEKSTRNEFSVNRKLVNTAEFHKRFNELPVRKAARESLYKQSIKMLEHRDGTAYEDIVAIDARTGKVIAKNDTYEHRFQSGFTNADAQLLNTYPGRIILLHNHPGSTRPSSADLISLHKHNAVATAVVGHDGSIRLVKDDYRLVGIEAKYLKWYNYYRKDLAETQQLAEIHAMNQIYKEVPIYGTRFNQTR</sequence>
<dbReference type="EMBL" id="AZFK01000087">
    <property type="protein sequence ID" value="KRL87807.1"/>
    <property type="molecule type" value="Genomic_DNA"/>
</dbReference>
<name>A0A0R1U3F1_9LACO</name>
<dbReference type="Pfam" id="PF06152">
    <property type="entry name" value="Phage_min_cap2"/>
    <property type="match status" value="1"/>
</dbReference>
<organism evidence="1 2">
    <name type="scientific">Limosilactobacillus ingluviei DSM 15946</name>
    <dbReference type="NCBI Taxonomy" id="1423760"/>
    <lineage>
        <taxon>Bacteria</taxon>
        <taxon>Bacillati</taxon>
        <taxon>Bacillota</taxon>
        <taxon>Bacilli</taxon>
        <taxon>Lactobacillales</taxon>
        <taxon>Lactobacillaceae</taxon>
        <taxon>Limosilactobacillus</taxon>
    </lineage>
</organism>
<evidence type="ECO:0000313" key="1">
    <source>
        <dbReference type="EMBL" id="KRL87807.1"/>
    </source>
</evidence>
<reference evidence="1 2" key="1">
    <citation type="journal article" date="2015" name="Genome Announc.">
        <title>Expanding the biotechnology potential of lactobacilli through comparative genomics of 213 strains and associated genera.</title>
        <authorList>
            <person name="Sun Z."/>
            <person name="Harris H.M."/>
            <person name="McCann A."/>
            <person name="Guo C."/>
            <person name="Argimon S."/>
            <person name="Zhang W."/>
            <person name="Yang X."/>
            <person name="Jeffery I.B."/>
            <person name="Cooney J.C."/>
            <person name="Kagawa T.F."/>
            <person name="Liu W."/>
            <person name="Song Y."/>
            <person name="Salvetti E."/>
            <person name="Wrobel A."/>
            <person name="Rasinkangas P."/>
            <person name="Parkhill J."/>
            <person name="Rea M.C."/>
            <person name="O'Sullivan O."/>
            <person name="Ritari J."/>
            <person name="Douillard F.P."/>
            <person name="Paul Ross R."/>
            <person name="Yang R."/>
            <person name="Briner A.E."/>
            <person name="Felis G.E."/>
            <person name="de Vos W.M."/>
            <person name="Barrangou R."/>
            <person name="Klaenhammer T.R."/>
            <person name="Caufield P.W."/>
            <person name="Cui Y."/>
            <person name="Zhang H."/>
            <person name="O'Toole P.W."/>
        </authorList>
    </citation>
    <scope>NUCLEOTIDE SEQUENCE [LARGE SCALE GENOMIC DNA]</scope>
    <source>
        <strain evidence="1 2">DSM 15946</strain>
    </source>
</reference>
<protein>
    <submittedName>
        <fullName evidence="1">Phage minor capsid protein 2</fullName>
    </submittedName>
</protein>
<proteinExistence type="predicted"/>
<dbReference type="InterPro" id="IPR009319">
    <property type="entry name" value="Phage_A118_VSP1"/>
</dbReference>
<accession>A0A0R1U3F1</accession>